<dbReference type="InterPro" id="IPR020622">
    <property type="entry name" value="Ala_racemase_pyridoxalP-BS"/>
</dbReference>
<keyword evidence="3 4" id="KW-0413">Isomerase</keyword>
<dbReference type="InterPro" id="IPR011079">
    <property type="entry name" value="Ala_racemase_C"/>
</dbReference>
<evidence type="ECO:0000256" key="2">
    <source>
        <dbReference type="ARBA" id="ARBA00022898"/>
    </source>
</evidence>
<dbReference type="PRINTS" id="PR00992">
    <property type="entry name" value="ALARACEMASE"/>
</dbReference>
<comment type="pathway">
    <text evidence="4">Amino-acid biosynthesis; D-alanine biosynthesis; D-alanine from L-alanine: step 1/1.</text>
</comment>
<comment type="function">
    <text evidence="4">Catalyzes the interconversion of L-alanine and D-alanine. May also act on other amino acids.</text>
</comment>
<evidence type="ECO:0000259" key="7">
    <source>
        <dbReference type="SMART" id="SM01005"/>
    </source>
</evidence>
<dbReference type="EMBL" id="MHKX01000023">
    <property type="protein sequence ID" value="OGY97786.1"/>
    <property type="molecule type" value="Genomic_DNA"/>
</dbReference>
<name>A0A1G2C996_9BACT</name>
<dbReference type="CDD" id="cd00430">
    <property type="entry name" value="PLPDE_III_AR"/>
    <property type="match status" value="1"/>
</dbReference>
<keyword evidence="2 4" id="KW-0663">Pyridoxal phosphate</keyword>
<organism evidence="8 9">
    <name type="scientific">Candidatus Liptonbacteria bacterium RIFCSPHIGHO2_01_FULL_57_28</name>
    <dbReference type="NCBI Taxonomy" id="1798647"/>
    <lineage>
        <taxon>Bacteria</taxon>
        <taxon>Candidatus Liptoniibacteriota</taxon>
    </lineage>
</organism>
<dbReference type="Pfam" id="PF00842">
    <property type="entry name" value="Ala_racemase_C"/>
    <property type="match status" value="1"/>
</dbReference>
<dbReference type="InterPro" id="IPR029066">
    <property type="entry name" value="PLP-binding_barrel"/>
</dbReference>
<evidence type="ECO:0000256" key="1">
    <source>
        <dbReference type="ARBA" id="ARBA00001933"/>
    </source>
</evidence>
<dbReference type="InterPro" id="IPR001608">
    <property type="entry name" value="Ala_racemase_N"/>
</dbReference>
<dbReference type="InterPro" id="IPR009006">
    <property type="entry name" value="Ala_racemase/Decarboxylase_C"/>
</dbReference>
<dbReference type="Gene3D" id="3.20.20.10">
    <property type="entry name" value="Alanine racemase"/>
    <property type="match status" value="1"/>
</dbReference>
<evidence type="ECO:0000256" key="4">
    <source>
        <dbReference type="HAMAP-Rule" id="MF_01201"/>
    </source>
</evidence>
<dbReference type="STRING" id="1798647.A2855_00015"/>
<dbReference type="GO" id="GO:0005829">
    <property type="term" value="C:cytosol"/>
    <property type="evidence" value="ECO:0007669"/>
    <property type="project" value="TreeGrafter"/>
</dbReference>
<comment type="catalytic activity">
    <reaction evidence="4">
        <text>L-alanine = D-alanine</text>
        <dbReference type="Rhea" id="RHEA:20249"/>
        <dbReference type="ChEBI" id="CHEBI:57416"/>
        <dbReference type="ChEBI" id="CHEBI:57972"/>
        <dbReference type="EC" id="5.1.1.1"/>
    </reaction>
</comment>
<feature type="modified residue" description="N6-(pyridoxal phosphate)lysine" evidence="4 5">
    <location>
        <position position="42"/>
    </location>
</feature>
<feature type="active site" description="Proton acceptor; specific for D-alanine" evidence="4">
    <location>
        <position position="42"/>
    </location>
</feature>
<dbReference type="SMART" id="SM01005">
    <property type="entry name" value="Ala_racemase_C"/>
    <property type="match status" value="1"/>
</dbReference>
<dbReference type="EC" id="5.1.1.1" evidence="4"/>
<dbReference type="HAMAP" id="MF_01201">
    <property type="entry name" value="Ala_racemase"/>
    <property type="match status" value="1"/>
</dbReference>
<dbReference type="PANTHER" id="PTHR30511:SF0">
    <property type="entry name" value="ALANINE RACEMASE, CATABOLIC-RELATED"/>
    <property type="match status" value="1"/>
</dbReference>
<evidence type="ECO:0000313" key="9">
    <source>
        <dbReference type="Proteomes" id="UP000179059"/>
    </source>
</evidence>
<feature type="domain" description="Alanine racemase C-terminal" evidence="7">
    <location>
        <begin position="248"/>
        <end position="376"/>
    </location>
</feature>
<comment type="caution">
    <text evidence="8">The sequence shown here is derived from an EMBL/GenBank/DDBJ whole genome shotgun (WGS) entry which is preliminary data.</text>
</comment>
<protein>
    <recommendedName>
        <fullName evidence="4">Alanine racemase</fullName>
        <ecNumber evidence="4">5.1.1.1</ecNumber>
    </recommendedName>
</protein>
<reference evidence="8 9" key="1">
    <citation type="journal article" date="2016" name="Nat. Commun.">
        <title>Thousands of microbial genomes shed light on interconnected biogeochemical processes in an aquifer system.</title>
        <authorList>
            <person name="Anantharaman K."/>
            <person name="Brown C.T."/>
            <person name="Hug L.A."/>
            <person name="Sharon I."/>
            <person name="Castelle C.J."/>
            <person name="Probst A.J."/>
            <person name="Thomas B.C."/>
            <person name="Singh A."/>
            <person name="Wilkins M.J."/>
            <person name="Karaoz U."/>
            <person name="Brodie E.L."/>
            <person name="Williams K.H."/>
            <person name="Hubbard S.S."/>
            <person name="Banfield J.F."/>
        </authorList>
    </citation>
    <scope>NUCLEOTIDE SEQUENCE [LARGE SCALE GENOMIC DNA]</scope>
</reference>
<dbReference type="UniPathway" id="UPA00042">
    <property type="reaction ID" value="UER00497"/>
</dbReference>
<dbReference type="PANTHER" id="PTHR30511">
    <property type="entry name" value="ALANINE RACEMASE"/>
    <property type="match status" value="1"/>
</dbReference>
<dbReference type="SUPFAM" id="SSF51419">
    <property type="entry name" value="PLP-binding barrel"/>
    <property type="match status" value="1"/>
</dbReference>
<dbReference type="PROSITE" id="PS00395">
    <property type="entry name" value="ALANINE_RACEMASE"/>
    <property type="match status" value="1"/>
</dbReference>
<dbReference type="GO" id="GO:0008784">
    <property type="term" value="F:alanine racemase activity"/>
    <property type="evidence" value="ECO:0007669"/>
    <property type="project" value="UniProtKB-UniRule"/>
</dbReference>
<dbReference type="GO" id="GO:0030170">
    <property type="term" value="F:pyridoxal phosphate binding"/>
    <property type="evidence" value="ECO:0007669"/>
    <property type="project" value="UniProtKB-UniRule"/>
</dbReference>
<dbReference type="Proteomes" id="UP000179059">
    <property type="component" value="Unassembled WGS sequence"/>
</dbReference>
<comment type="similarity">
    <text evidence="4">Belongs to the alanine racemase family.</text>
</comment>
<evidence type="ECO:0000256" key="5">
    <source>
        <dbReference type="PIRSR" id="PIRSR600821-50"/>
    </source>
</evidence>
<evidence type="ECO:0000256" key="6">
    <source>
        <dbReference type="PIRSR" id="PIRSR600821-52"/>
    </source>
</evidence>
<gene>
    <name evidence="8" type="ORF">A2855_00015</name>
</gene>
<feature type="active site" description="Proton acceptor; specific for L-alanine" evidence="4">
    <location>
        <position position="269"/>
    </location>
</feature>
<evidence type="ECO:0000313" key="8">
    <source>
        <dbReference type="EMBL" id="OGY97786.1"/>
    </source>
</evidence>
<dbReference type="GO" id="GO:0030632">
    <property type="term" value="P:D-alanine biosynthetic process"/>
    <property type="evidence" value="ECO:0007669"/>
    <property type="project" value="UniProtKB-UniRule"/>
</dbReference>
<dbReference type="Pfam" id="PF01168">
    <property type="entry name" value="Ala_racemase_N"/>
    <property type="match status" value="1"/>
</dbReference>
<dbReference type="FunFam" id="3.20.20.10:FF:000002">
    <property type="entry name" value="Alanine racemase"/>
    <property type="match status" value="1"/>
</dbReference>
<accession>A0A1G2C996</accession>
<proteinExistence type="inferred from homology"/>
<dbReference type="SUPFAM" id="SSF50621">
    <property type="entry name" value="Alanine racemase C-terminal domain-like"/>
    <property type="match status" value="1"/>
</dbReference>
<dbReference type="AlphaFoldDB" id="A0A1G2C996"/>
<feature type="binding site" evidence="4 6">
    <location>
        <position position="136"/>
    </location>
    <ligand>
        <name>substrate</name>
    </ligand>
</feature>
<evidence type="ECO:0000256" key="3">
    <source>
        <dbReference type="ARBA" id="ARBA00023235"/>
    </source>
</evidence>
<sequence>MSAKKSFPPRTWVEIDAEAVRANIRAFRKLIGPKVKLWSVVKSNAYGHGLYAFAPLAAKLGVDGLCVDSLIEAVRLREAGVAKPILVLGSTLPELFGTAAAMGVTLSLSTFEDLKAMRRAKLLPEFHVKVDTGMHRRGFMDKDFTAALKTLHALELSRHCTGIYTHFAAAKDMAYPGFVEMQYARFERMEKALRRFVPKMAAHVAATGGTLLDPRYHRDLVRIGMGLYGYHPSPELEAQLPDVKLQPVLAWHTIIAELKILPPGESVGYNFTERLRRVTRLAILPIGYWHGFPVALSSVGEILVNGRRARVVGRVSMDLITADVTGITCKVGDRVTLIGPNGRDTVSATEFAARIPATHHYEVLTRLNPLMERRVV</sequence>
<dbReference type="NCBIfam" id="TIGR00492">
    <property type="entry name" value="alr"/>
    <property type="match status" value="1"/>
</dbReference>
<dbReference type="Gene3D" id="2.40.37.10">
    <property type="entry name" value="Lyase, Ornithine Decarboxylase, Chain A, domain 1"/>
    <property type="match status" value="1"/>
</dbReference>
<feature type="binding site" evidence="4 6">
    <location>
        <position position="317"/>
    </location>
    <ligand>
        <name>substrate</name>
    </ligand>
</feature>
<comment type="cofactor">
    <cofactor evidence="1 4 5">
        <name>pyridoxal 5'-phosphate</name>
        <dbReference type="ChEBI" id="CHEBI:597326"/>
    </cofactor>
</comment>
<dbReference type="InterPro" id="IPR000821">
    <property type="entry name" value="Ala_racemase"/>
</dbReference>